<dbReference type="AlphaFoldDB" id="A0A6H0RX47"/>
<reference evidence="2 3" key="1">
    <citation type="submission" date="2019-04" db="EMBL/GenBank/DDBJ databases">
        <title>Draft, Whole-Genome Sequence of the Anthracene-degrading Mycobacterium frederiksbergense LB501T, Isolated from a Polycyclic Aromatic Hydrocarbon (PAH)-Contaminated Soil.</title>
        <authorList>
            <person name="Augelletti F."/>
        </authorList>
    </citation>
    <scope>NUCLEOTIDE SEQUENCE [LARGE SCALE GENOMIC DNA]</scope>
    <source>
        <strain evidence="2 3">LB 501T</strain>
        <plasmid evidence="2 3">unnamed3</plasmid>
    </source>
</reference>
<protein>
    <submittedName>
        <fullName evidence="2">Uncharacterized protein</fullName>
    </submittedName>
</protein>
<dbReference type="EMBL" id="CP038796">
    <property type="protein sequence ID" value="QIV79486.1"/>
    <property type="molecule type" value="Genomic_DNA"/>
</dbReference>
<dbReference type="RefSeq" id="WP_168140272.1">
    <property type="nucleotide sequence ID" value="NZ_CP038796.1"/>
</dbReference>
<feature type="compositionally biased region" description="Basic residues" evidence="1">
    <location>
        <begin position="121"/>
        <end position="130"/>
    </location>
</feature>
<keyword evidence="3" id="KW-1185">Reference proteome</keyword>
<geneLocation type="plasmid" evidence="2 3">
    <name>unnamed3</name>
</geneLocation>
<evidence type="ECO:0000256" key="1">
    <source>
        <dbReference type="SAM" id="MobiDB-lite"/>
    </source>
</evidence>
<feature type="region of interest" description="Disordered" evidence="1">
    <location>
        <begin position="28"/>
        <end position="57"/>
    </location>
</feature>
<accession>A0A6H0RX47</accession>
<feature type="region of interest" description="Disordered" evidence="1">
    <location>
        <begin position="105"/>
        <end position="138"/>
    </location>
</feature>
<name>A0A6H0RX47_9MYCO</name>
<keyword evidence="2" id="KW-0614">Plasmid</keyword>
<gene>
    <name evidence="2" type="ORF">EXE63_00065</name>
</gene>
<sequence>MEQWADADADYNDILRMIEHARTQLDTLHAAPSPTISTSPRPKRSGLSHPRLPEQPPSLQFQQAFAEAQAARTAAAGGHKIVTEHDIVTARGDAERADQAARAALHDRPKHCAASSIARPRPGRSLRRRPTATSDTLETLLDSARAEVELLRAAPHRL</sequence>
<organism evidence="2 3">
    <name type="scientific">Mycolicibacterium frederiksbergense</name>
    <dbReference type="NCBI Taxonomy" id="117567"/>
    <lineage>
        <taxon>Bacteria</taxon>
        <taxon>Bacillati</taxon>
        <taxon>Actinomycetota</taxon>
        <taxon>Actinomycetes</taxon>
        <taxon>Mycobacteriales</taxon>
        <taxon>Mycobacteriaceae</taxon>
        <taxon>Mycolicibacterium</taxon>
    </lineage>
</organism>
<dbReference type="KEGG" id="mfre:EXE63_00065"/>
<dbReference type="Proteomes" id="UP000501849">
    <property type="component" value="Plasmid unnamed3"/>
</dbReference>
<proteinExistence type="predicted"/>
<evidence type="ECO:0000313" key="3">
    <source>
        <dbReference type="Proteomes" id="UP000501849"/>
    </source>
</evidence>
<evidence type="ECO:0000313" key="2">
    <source>
        <dbReference type="EMBL" id="QIV79486.1"/>
    </source>
</evidence>